<organism evidence="1 2">
    <name type="scientific">Planoprotostelium fungivorum</name>
    <dbReference type="NCBI Taxonomy" id="1890364"/>
    <lineage>
        <taxon>Eukaryota</taxon>
        <taxon>Amoebozoa</taxon>
        <taxon>Evosea</taxon>
        <taxon>Variosea</taxon>
        <taxon>Cavosteliida</taxon>
        <taxon>Cavosteliaceae</taxon>
        <taxon>Planoprotostelium</taxon>
    </lineage>
</organism>
<comment type="caution">
    <text evidence="1">The sequence shown here is derived from an EMBL/GenBank/DDBJ whole genome shotgun (WGS) entry which is preliminary data.</text>
</comment>
<sequence length="90" mass="9815">MQKQGPPGIEPGTCRTAAGCSTTELWTQDVCFDLIDVTYIAKHLSLSQTEGKLLLPIFCSDQRNPGVPRAKERSDGVGGWFNALDFSENV</sequence>
<keyword evidence="2" id="KW-1185">Reference proteome</keyword>
<dbReference type="InParanoid" id="A0A2P6MND2"/>
<proteinExistence type="predicted"/>
<dbReference type="Proteomes" id="UP000241769">
    <property type="component" value="Unassembled WGS sequence"/>
</dbReference>
<dbReference type="AlphaFoldDB" id="A0A2P6MND2"/>
<reference evidence="1 2" key="1">
    <citation type="journal article" date="2018" name="Genome Biol. Evol.">
        <title>Multiple Roots of Fruiting Body Formation in Amoebozoa.</title>
        <authorList>
            <person name="Hillmann F."/>
            <person name="Forbes G."/>
            <person name="Novohradska S."/>
            <person name="Ferling I."/>
            <person name="Riege K."/>
            <person name="Groth M."/>
            <person name="Westermann M."/>
            <person name="Marz M."/>
            <person name="Spaller T."/>
            <person name="Winckler T."/>
            <person name="Schaap P."/>
            <person name="Glockner G."/>
        </authorList>
    </citation>
    <scope>NUCLEOTIDE SEQUENCE [LARGE SCALE GENOMIC DNA]</scope>
    <source>
        <strain evidence="1 2">Jena</strain>
    </source>
</reference>
<evidence type="ECO:0000313" key="2">
    <source>
        <dbReference type="Proteomes" id="UP000241769"/>
    </source>
</evidence>
<protein>
    <submittedName>
        <fullName evidence="1">Uncharacterized protein</fullName>
    </submittedName>
</protein>
<gene>
    <name evidence="1" type="ORF">PROFUN_16936</name>
</gene>
<dbReference type="EMBL" id="MDYQ01000659">
    <property type="protein sequence ID" value="PRP73218.1"/>
    <property type="molecule type" value="Genomic_DNA"/>
</dbReference>
<accession>A0A2P6MND2</accession>
<name>A0A2P6MND2_9EUKA</name>
<evidence type="ECO:0000313" key="1">
    <source>
        <dbReference type="EMBL" id="PRP73218.1"/>
    </source>
</evidence>